<sequence length="416" mass="45368">MWLLLAAAAGVLLANLVAGQPGYLLLAWGDWRIEIRSLLVALLLAALLFGALHWLLGSATRARQALWRRRLRRLLRRREQSETDLAAGVLALLEGHYPQAQKLLQRSRRATVAPALHALALAHLAQLRADPISREREFAAARAAAPHAHLAIAHLQARAQLDAGDATAAASTLKAMAGHDSPRLLELEARLARDRRDWQTLQDLLPRLRRVGIIDSAQAASQEAEIACARLADSEVPDLLWPQLSRRLRRDGEVRLAYAQALRRAGRHEAAQELLGELLREDWRAPALDAFGRYAGDDPQRQLSVAEHWLAAHPDDPALLLALGRLARRVRLWAKAQAYFDSSLLLAPTAQSHLEVAQLLEEIGQPEAAAGHYRAGLRLALLPTASTVDGAAAPILALTAGAPAANDRGNLLPHEA</sequence>
<dbReference type="InterPro" id="IPR010817">
    <property type="entry name" value="HemY_N"/>
</dbReference>
<proteinExistence type="predicted"/>
<dbReference type="Pfam" id="PF07219">
    <property type="entry name" value="HemY_N"/>
    <property type="match status" value="1"/>
</dbReference>
<comment type="pathway">
    <text evidence="3">Porphyrin-containing compound metabolism; protoheme biosynthesis.</text>
</comment>
<keyword evidence="9" id="KW-0627">Porphyrin biosynthesis</keyword>
<dbReference type="InParanoid" id="A0A1B1YWU1"/>
<dbReference type="FunCoup" id="A0A1B1YWU1">
    <property type="interactions" value="117"/>
</dbReference>
<dbReference type="SUPFAM" id="SSF48452">
    <property type="entry name" value="TPR-like"/>
    <property type="match status" value="1"/>
</dbReference>
<dbReference type="UniPathway" id="UPA00252"/>
<protein>
    <recommendedName>
        <fullName evidence="11">HemY N-terminal domain-containing protein</fullName>
    </recommendedName>
</protein>
<evidence type="ECO:0000256" key="3">
    <source>
        <dbReference type="ARBA" id="ARBA00004744"/>
    </source>
</evidence>
<name>A0A1B1YWU1_9GAMM</name>
<evidence type="ECO:0000256" key="7">
    <source>
        <dbReference type="ARBA" id="ARBA00022989"/>
    </source>
</evidence>
<dbReference type="InterPro" id="IPR011990">
    <property type="entry name" value="TPR-like_helical_dom_sf"/>
</dbReference>
<dbReference type="GO" id="GO:0005886">
    <property type="term" value="C:plasma membrane"/>
    <property type="evidence" value="ECO:0007669"/>
    <property type="project" value="UniProtKB-SubCell"/>
</dbReference>
<dbReference type="NCBIfam" id="TIGR00540">
    <property type="entry name" value="TPR_hemY_coli"/>
    <property type="match status" value="1"/>
</dbReference>
<keyword evidence="7 10" id="KW-1133">Transmembrane helix</keyword>
<dbReference type="InterPro" id="IPR005254">
    <property type="entry name" value="Heme_biosyn_assoc_TPR_pro"/>
</dbReference>
<feature type="transmembrane region" description="Helical" evidence="10">
    <location>
        <begin position="35"/>
        <end position="56"/>
    </location>
</feature>
<reference evidence="13" key="1">
    <citation type="submission" date="2016-03" db="EMBL/GenBank/DDBJ databases">
        <title>Complete genome sequence of Solimmundus cernigliae, representing a novel lineage of polycyclic aromatic hydrocarbon degraders within the Gammaproteobacteria.</title>
        <authorList>
            <person name="Singleton D.R."/>
            <person name="Dickey A.N."/>
            <person name="Scholl E.H."/>
            <person name="Wright F.A."/>
            <person name="Aitken M.D."/>
        </authorList>
    </citation>
    <scope>NUCLEOTIDE SEQUENCE [LARGE SCALE GENOMIC DNA]</scope>
    <source>
        <strain evidence="13">TR3.2</strain>
    </source>
</reference>
<dbReference type="EMBL" id="CP014671">
    <property type="protein sequence ID" value="ANX05310.1"/>
    <property type="molecule type" value="Genomic_DNA"/>
</dbReference>
<accession>A0A1B1YWU1</accession>
<evidence type="ECO:0000256" key="9">
    <source>
        <dbReference type="ARBA" id="ARBA00023244"/>
    </source>
</evidence>
<keyword evidence="13" id="KW-1185">Reference proteome</keyword>
<evidence type="ECO:0000259" key="11">
    <source>
        <dbReference type="Pfam" id="PF07219"/>
    </source>
</evidence>
<keyword evidence="6 10" id="KW-0812">Transmembrane</keyword>
<evidence type="ECO:0000256" key="2">
    <source>
        <dbReference type="ARBA" id="ARBA00004429"/>
    </source>
</evidence>
<dbReference type="GO" id="GO:0006779">
    <property type="term" value="P:porphyrin-containing compound biosynthetic process"/>
    <property type="evidence" value="ECO:0007669"/>
    <property type="project" value="UniProtKB-KW"/>
</dbReference>
<evidence type="ECO:0000256" key="10">
    <source>
        <dbReference type="SAM" id="Phobius"/>
    </source>
</evidence>
<comment type="subcellular location">
    <subcellularLocation>
        <location evidence="2">Cell inner membrane</location>
        <topology evidence="2">Multi-pass membrane protein</topology>
    </subcellularLocation>
</comment>
<evidence type="ECO:0000256" key="8">
    <source>
        <dbReference type="ARBA" id="ARBA00023136"/>
    </source>
</evidence>
<organism evidence="12 13">
    <name type="scientific">Immundisolibacter cernigliae</name>
    <dbReference type="NCBI Taxonomy" id="1810504"/>
    <lineage>
        <taxon>Bacteria</taxon>
        <taxon>Pseudomonadati</taxon>
        <taxon>Pseudomonadota</taxon>
        <taxon>Gammaproteobacteria</taxon>
        <taxon>Immundisolibacterales</taxon>
        <taxon>Immundisolibacteraceae</taxon>
        <taxon>Immundisolibacter</taxon>
    </lineage>
</organism>
<keyword evidence="4" id="KW-1003">Cell membrane</keyword>
<comment type="function">
    <text evidence="1">Involved in a late step of protoheme IX synthesis.</text>
</comment>
<evidence type="ECO:0000256" key="5">
    <source>
        <dbReference type="ARBA" id="ARBA00022519"/>
    </source>
</evidence>
<dbReference type="Proteomes" id="UP000092952">
    <property type="component" value="Chromosome"/>
</dbReference>
<dbReference type="GO" id="GO:0042168">
    <property type="term" value="P:heme metabolic process"/>
    <property type="evidence" value="ECO:0007669"/>
    <property type="project" value="InterPro"/>
</dbReference>
<feature type="domain" description="HemY N-terminal" evidence="11">
    <location>
        <begin position="22"/>
        <end position="128"/>
    </location>
</feature>
<gene>
    <name evidence="12" type="ORF">PG2T_14700</name>
</gene>
<dbReference type="Gene3D" id="1.25.40.10">
    <property type="entry name" value="Tetratricopeptide repeat domain"/>
    <property type="match status" value="1"/>
</dbReference>
<evidence type="ECO:0000256" key="1">
    <source>
        <dbReference type="ARBA" id="ARBA00002962"/>
    </source>
</evidence>
<evidence type="ECO:0000256" key="4">
    <source>
        <dbReference type="ARBA" id="ARBA00022475"/>
    </source>
</evidence>
<keyword evidence="8 10" id="KW-0472">Membrane</keyword>
<dbReference type="AlphaFoldDB" id="A0A1B1YWU1"/>
<keyword evidence="5" id="KW-0997">Cell inner membrane</keyword>
<dbReference type="STRING" id="1810504.PG2T_14700"/>
<evidence type="ECO:0000256" key="6">
    <source>
        <dbReference type="ARBA" id="ARBA00022692"/>
    </source>
</evidence>
<dbReference type="KEGG" id="gbi:PG2T_14700"/>
<evidence type="ECO:0000313" key="12">
    <source>
        <dbReference type="EMBL" id="ANX05310.1"/>
    </source>
</evidence>
<evidence type="ECO:0000313" key="13">
    <source>
        <dbReference type="Proteomes" id="UP000092952"/>
    </source>
</evidence>